<name>A0A183IY32_9BILA</name>
<dbReference type="InterPro" id="IPR036420">
    <property type="entry name" value="BRCT_dom_sf"/>
</dbReference>
<keyword evidence="5" id="KW-0227">DNA damage</keyword>
<dbReference type="OrthoDB" id="251770at2759"/>
<protein>
    <submittedName>
        <fullName evidence="12">BRCT domain-containing protein</fullName>
    </submittedName>
</protein>
<keyword evidence="4" id="KW-0677">Repeat</keyword>
<evidence type="ECO:0000313" key="10">
    <source>
        <dbReference type="EMBL" id="VDP17660.1"/>
    </source>
</evidence>
<gene>
    <name evidence="10" type="ORF">SBAD_LOCUS8530</name>
</gene>
<dbReference type="WBParaSite" id="SBAD_0000884101-mRNA-1">
    <property type="protein sequence ID" value="SBAD_0000884101-mRNA-1"/>
    <property type="gene ID" value="SBAD_0000884101"/>
</dbReference>
<dbReference type="PANTHER" id="PTHR46677:SF1">
    <property type="entry name" value="SMC5-SMC6 COMPLEX LOCALIZATION FACTOR PROTEIN 1"/>
    <property type="match status" value="1"/>
</dbReference>
<comment type="subcellular location">
    <subcellularLocation>
        <location evidence="2">Cytoplasm</location>
        <location evidence="2">Cytoskeleton</location>
        <location evidence="2">Microtubule organizing center</location>
        <location evidence="2">Centrosome</location>
    </subcellularLocation>
    <subcellularLocation>
        <location evidence="1">Nucleus</location>
    </subcellularLocation>
</comment>
<evidence type="ECO:0000256" key="1">
    <source>
        <dbReference type="ARBA" id="ARBA00004123"/>
    </source>
</evidence>
<dbReference type="PANTHER" id="PTHR46677">
    <property type="entry name" value="SMC5-SMC6 COMPLEX LOCALIZATION FACTOR PROTEIN 1"/>
    <property type="match status" value="1"/>
</dbReference>
<keyword evidence="3" id="KW-0963">Cytoplasm</keyword>
<evidence type="ECO:0000259" key="9">
    <source>
        <dbReference type="Pfam" id="PF23294"/>
    </source>
</evidence>
<dbReference type="GO" id="GO:0006281">
    <property type="term" value="P:DNA repair"/>
    <property type="evidence" value="ECO:0007669"/>
    <property type="project" value="UniProtKB-KW"/>
</dbReference>
<dbReference type="GO" id="GO:1990166">
    <property type="term" value="P:protein localization to site of double-strand break"/>
    <property type="evidence" value="ECO:0007669"/>
    <property type="project" value="TreeGrafter"/>
</dbReference>
<proteinExistence type="predicted"/>
<evidence type="ECO:0000313" key="12">
    <source>
        <dbReference type="WBParaSite" id="SBAD_0000884101-mRNA-1"/>
    </source>
</evidence>
<evidence type="ECO:0000256" key="6">
    <source>
        <dbReference type="ARBA" id="ARBA00023204"/>
    </source>
</evidence>
<evidence type="ECO:0000256" key="5">
    <source>
        <dbReference type="ARBA" id="ARBA00022763"/>
    </source>
</evidence>
<keyword evidence="11" id="KW-1185">Reference proteome</keyword>
<dbReference type="InterPro" id="IPR042479">
    <property type="entry name" value="Slf1"/>
</dbReference>
<sequence>MDPFSGELNDANLHSISCRVARANIGGLLEPVDELSQAKPESLPQEESYEWSAPSILSDSTLVQKRLALELAKASGRWRRRVFETGKKAYDGWKVLLLADRTRENSLKRLLEVGGAEVSLQRTNAGSLTHVLIDIQKRPDARVYVS</sequence>
<dbReference type="EMBL" id="UZAM01011691">
    <property type="protein sequence ID" value="VDP17660.1"/>
    <property type="molecule type" value="Genomic_DNA"/>
</dbReference>
<evidence type="ECO:0000256" key="8">
    <source>
        <dbReference type="ARBA" id="ARBA00023242"/>
    </source>
</evidence>
<reference evidence="10 11" key="2">
    <citation type="submission" date="2018-11" db="EMBL/GenBank/DDBJ databases">
        <authorList>
            <consortium name="Pathogen Informatics"/>
        </authorList>
    </citation>
    <scope>NUCLEOTIDE SEQUENCE [LARGE SCALE GENOMIC DNA]</scope>
</reference>
<dbReference type="AlphaFoldDB" id="A0A183IY32"/>
<dbReference type="GO" id="GO:0005813">
    <property type="term" value="C:centrosome"/>
    <property type="evidence" value="ECO:0007669"/>
    <property type="project" value="UniProtKB-SubCell"/>
</dbReference>
<keyword evidence="7" id="KW-0206">Cytoskeleton</keyword>
<dbReference type="Pfam" id="PF23294">
    <property type="entry name" value="BRCT_TopB1_SLF1"/>
    <property type="match status" value="1"/>
</dbReference>
<evidence type="ECO:0000313" key="11">
    <source>
        <dbReference type="Proteomes" id="UP000270296"/>
    </source>
</evidence>
<evidence type="ECO:0000256" key="2">
    <source>
        <dbReference type="ARBA" id="ARBA00004300"/>
    </source>
</evidence>
<dbReference type="Proteomes" id="UP000270296">
    <property type="component" value="Unassembled WGS sequence"/>
</dbReference>
<keyword evidence="8" id="KW-0539">Nucleus</keyword>
<dbReference type="GO" id="GO:2000781">
    <property type="term" value="P:positive regulation of double-strand break repair"/>
    <property type="evidence" value="ECO:0007669"/>
    <property type="project" value="InterPro"/>
</dbReference>
<evidence type="ECO:0000256" key="4">
    <source>
        <dbReference type="ARBA" id="ARBA00022737"/>
    </source>
</evidence>
<evidence type="ECO:0000256" key="7">
    <source>
        <dbReference type="ARBA" id="ARBA00023212"/>
    </source>
</evidence>
<feature type="domain" description="TopBP1/SLF1 BRCT" evidence="9">
    <location>
        <begin position="89"/>
        <end position="137"/>
    </location>
</feature>
<evidence type="ECO:0000256" key="3">
    <source>
        <dbReference type="ARBA" id="ARBA00022490"/>
    </source>
</evidence>
<dbReference type="InterPro" id="IPR057595">
    <property type="entry name" value="TopB1_SLF1_BRCT"/>
</dbReference>
<dbReference type="Gene3D" id="3.40.50.10190">
    <property type="entry name" value="BRCT domain"/>
    <property type="match status" value="1"/>
</dbReference>
<reference evidence="12" key="1">
    <citation type="submission" date="2016-06" db="UniProtKB">
        <authorList>
            <consortium name="WormBaseParasite"/>
        </authorList>
    </citation>
    <scope>IDENTIFICATION</scope>
</reference>
<accession>A0A183IY32</accession>
<dbReference type="GO" id="GO:0035861">
    <property type="term" value="C:site of double-strand break"/>
    <property type="evidence" value="ECO:0007669"/>
    <property type="project" value="TreeGrafter"/>
</dbReference>
<keyword evidence="6" id="KW-0234">DNA repair</keyword>
<dbReference type="GO" id="GO:0005634">
    <property type="term" value="C:nucleus"/>
    <property type="evidence" value="ECO:0007669"/>
    <property type="project" value="UniProtKB-SubCell"/>
</dbReference>
<organism evidence="12">
    <name type="scientific">Soboliphyme baturini</name>
    <dbReference type="NCBI Taxonomy" id="241478"/>
    <lineage>
        <taxon>Eukaryota</taxon>
        <taxon>Metazoa</taxon>
        <taxon>Ecdysozoa</taxon>
        <taxon>Nematoda</taxon>
        <taxon>Enoplea</taxon>
        <taxon>Dorylaimia</taxon>
        <taxon>Dioctophymatida</taxon>
        <taxon>Dioctophymatoidea</taxon>
        <taxon>Soboliphymatidae</taxon>
        <taxon>Soboliphyme</taxon>
    </lineage>
</organism>